<sequence>MKARKLWIAALVMIAALGAGGYLWLKGTEEDAAPPASYAARRGDVTLNVLASGQVESSSLVSVGARVSGEVVELAVALGQEVRQGDLIARIDSQDQENAVAQAKASLAGIEAQIASAEASLTLAEQVRARSERLSKVGSLTVETFEQAVADAAIAAATVDELRASRDDAEIAVASAEVELERTRITAPMDGTVVAIVTKEGQTVNANQSAPTIVKLADLHNMVVNAEISEADVVRVAPGQNVSFTILGAPERTFHAVVRQIEPAPSDIEDSDDISTDEAIYYNGLFDVTNEDGVLRIGMTAEVQIALQSAEGVVTLPSAALGAKGRDGRYTVQVLKDGIAEPRRIEVGLNNNVVAEITDGLEEGERVLASGAAAGLARAVRTGNGPGGGPGGGGPRGPMGL</sequence>
<dbReference type="GO" id="GO:1990281">
    <property type="term" value="C:efflux pump complex"/>
    <property type="evidence" value="ECO:0007669"/>
    <property type="project" value="TreeGrafter"/>
</dbReference>
<protein>
    <submittedName>
        <fullName evidence="10">Efflux RND transporter periplasmic adaptor subunit</fullName>
    </submittedName>
</protein>
<feature type="domain" description="Multidrug resistance protein MdtA-like C-terminal permuted SH3" evidence="8">
    <location>
        <begin position="313"/>
        <end position="372"/>
    </location>
</feature>
<dbReference type="SUPFAM" id="SSF111369">
    <property type="entry name" value="HlyD-like secretion proteins"/>
    <property type="match status" value="1"/>
</dbReference>
<evidence type="ECO:0000256" key="1">
    <source>
        <dbReference type="ARBA" id="ARBA00004196"/>
    </source>
</evidence>
<dbReference type="KEGG" id="fap:GR316_06950"/>
<dbReference type="InterPro" id="IPR058636">
    <property type="entry name" value="Beta-barrel_YknX"/>
</dbReference>
<dbReference type="GO" id="GO:0015562">
    <property type="term" value="F:efflux transmembrane transporter activity"/>
    <property type="evidence" value="ECO:0007669"/>
    <property type="project" value="TreeGrafter"/>
</dbReference>
<dbReference type="InterPro" id="IPR058627">
    <property type="entry name" value="MdtA-like_C"/>
</dbReference>
<evidence type="ECO:0000259" key="7">
    <source>
        <dbReference type="Pfam" id="PF25917"/>
    </source>
</evidence>
<dbReference type="EMBL" id="CP047289">
    <property type="protein sequence ID" value="QUS36027.1"/>
    <property type="molecule type" value="Genomic_DNA"/>
</dbReference>
<dbReference type="GO" id="GO:0019898">
    <property type="term" value="C:extrinsic component of membrane"/>
    <property type="evidence" value="ECO:0007669"/>
    <property type="project" value="InterPro"/>
</dbReference>
<keyword evidence="3" id="KW-0813">Transport</keyword>
<organism evidence="10 11">
    <name type="scientific">Falsirhodobacter algicola</name>
    <dbReference type="NCBI Taxonomy" id="2692330"/>
    <lineage>
        <taxon>Bacteria</taxon>
        <taxon>Pseudomonadati</taxon>
        <taxon>Pseudomonadota</taxon>
        <taxon>Alphaproteobacteria</taxon>
        <taxon>Rhodobacterales</taxon>
        <taxon>Paracoccaceae</taxon>
        <taxon>Falsirhodobacter</taxon>
    </lineage>
</organism>
<feature type="domain" description="Multidrug resistance protein MdtA-like barrel-sandwich hybrid" evidence="7">
    <location>
        <begin position="61"/>
        <end position="214"/>
    </location>
</feature>
<evidence type="ECO:0000259" key="8">
    <source>
        <dbReference type="Pfam" id="PF25967"/>
    </source>
</evidence>
<dbReference type="Gene3D" id="2.40.420.20">
    <property type="match status" value="1"/>
</dbReference>
<dbReference type="Proteomes" id="UP000679284">
    <property type="component" value="Chromosome"/>
</dbReference>
<dbReference type="GO" id="GO:1990961">
    <property type="term" value="P:xenobiotic detoxification by transmembrane export across the plasma membrane"/>
    <property type="evidence" value="ECO:0007669"/>
    <property type="project" value="InterPro"/>
</dbReference>
<comment type="similarity">
    <text evidence="2">Belongs to the membrane fusion protein (MFP) (TC 8.A.1) family.</text>
</comment>
<dbReference type="Pfam" id="PF25917">
    <property type="entry name" value="BSH_RND"/>
    <property type="match status" value="1"/>
</dbReference>
<dbReference type="InterPro" id="IPR058625">
    <property type="entry name" value="MdtA-like_BSH"/>
</dbReference>
<dbReference type="NCBIfam" id="TIGR01730">
    <property type="entry name" value="RND_mfp"/>
    <property type="match status" value="1"/>
</dbReference>
<reference evidence="10" key="1">
    <citation type="submission" date="2020-01" db="EMBL/GenBank/DDBJ databases">
        <authorList>
            <person name="Yang Y."/>
            <person name="Kwon Y.M."/>
        </authorList>
    </citation>
    <scope>NUCLEOTIDE SEQUENCE</scope>
    <source>
        <strain evidence="10">PG104</strain>
    </source>
</reference>
<evidence type="ECO:0000256" key="4">
    <source>
        <dbReference type="ARBA" id="ARBA00023054"/>
    </source>
</evidence>
<dbReference type="AlphaFoldDB" id="A0A8J8SL02"/>
<dbReference type="Gene3D" id="6.10.140.1990">
    <property type="match status" value="1"/>
</dbReference>
<evidence type="ECO:0000256" key="2">
    <source>
        <dbReference type="ARBA" id="ARBA00009477"/>
    </source>
</evidence>
<dbReference type="Gene3D" id="2.40.50.100">
    <property type="match status" value="1"/>
</dbReference>
<evidence type="ECO:0000256" key="5">
    <source>
        <dbReference type="SAM" id="Coils"/>
    </source>
</evidence>
<dbReference type="InterPro" id="IPR030190">
    <property type="entry name" value="MacA_alpha-hairpin_sf"/>
</dbReference>
<feature type="coiled-coil region" evidence="5">
    <location>
        <begin position="159"/>
        <end position="186"/>
    </location>
</feature>
<dbReference type="RefSeq" id="WP_211783248.1">
    <property type="nucleotide sequence ID" value="NZ_CP047289.1"/>
</dbReference>
<evidence type="ECO:0000313" key="11">
    <source>
        <dbReference type="Proteomes" id="UP000679284"/>
    </source>
</evidence>
<proteinExistence type="inferred from homology"/>
<dbReference type="GO" id="GO:1990195">
    <property type="term" value="C:macrolide transmembrane transporter complex"/>
    <property type="evidence" value="ECO:0007669"/>
    <property type="project" value="InterPro"/>
</dbReference>
<keyword evidence="4 5" id="KW-0175">Coiled coil</keyword>
<keyword evidence="11" id="KW-1185">Reference proteome</keyword>
<dbReference type="Pfam" id="PF25967">
    <property type="entry name" value="RND-MFP_C"/>
    <property type="match status" value="1"/>
</dbReference>
<evidence type="ECO:0000313" key="10">
    <source>
        <dbReference type="EMBL" id="QUS36027.1"/>
    </source>
</evidence>
<gene>
    <name evidence="10" type="ORF">GR316_06950</name>
</gene>
<dbReference type="PANTHER" id="PTHR30469:SF33">
    <property type="entry name" value="SLR1207 PROTEIN"/>
    <property type="match status" value="1"/>
</dbReference>
<dbReference type="GO" id="GO:0030313">
    <property type="term" value="C:cell envelope"/>
    <property type="evidence" value="ECO:0007669"/>
    <property type="project" value="UniProtKB-SubCell"/>
</dbReference>
<feature type="domain" description="YknX-like beta-barrel" evidence="9">
    <location>
        <begin position="222"/>
        <end position="305"/>
    </location>
</feature>
<dbReference type="Gene3D" id="2.40.30.170">
    <property type="match status" value="1"/>
</dbReference>
<feature type="coiled-coil region" evidence="5">
    <location>
        <begin position="93"/>
        <end position="127"/>
    </location>
</feature>
<evidence type="ECO:0000256" key="6">
    <source>
        <dbReference type="SAM" id="MobiDB-lite"/>
    </source>
</evidence>
<comment type="subcellular location">
    <subcellularLocation>
        <location evidence="1">Cell envelope</location>
    </subcellularLocation>
</comment>
<dbReference type="Pfam" id="PF25990">
    <property type="entry name" value="Beta-barrel_YknX"/>
    <property type="match status" value="1"/>
</dbReference>
<feature type="compositionally biased region" description="Gly residues" evidence="6">
    <location>
        <begin position="384"/>
        <end position="401"/>
    </location>
</feature>
<evidence type="ECO:0000259" key="9">
    <source>
        <dbReference type="Pfam" id="PF25990"/>
    </source>
</evidence>
<accession>A0A8J8SL02</accession>
<dbReference type="PANTHER" id="PTHR30469">
    <property type="entry name" value="MULTIDRUG RESISTANCE PROTEIN MDTA"/>
    <property type="match status" value="1"/>
</dbReference>
<feature type="region of interest" description="Disordered" evidence="6">
    <location>
        <begin position="380"/>
        <end position="401"/>
    </location>
</feature>
<dbReference type="InterPro" id="IPR006143">
    <property type="entry name" value="RND_pump_MFP"/>
</dbReference>
<evidence type="ECO:0000256" key="3">
    <source>
        <dbReference type="ARBA" id="ARBA00022448"/>
    </source>
</evidence>
<name>A0A8J8SL02_9RHOB</name>